<name>Q654Y0_ORYSJ</name>
<dbReference type="EMBL" id="AP003951">
    <property type="protein sequence ID" value="BAD45637.1"/>
    <property type="molecule type" value="Genomic_DNA"/>
</dbReference>
<evidence type="ECO:0000313" key="1">
    <source>
        <dbReference type="EMBL" id="BAD45637.1"/>
    </source>
</evidence>
<reference evidence="2" key="2">
    <citation type="journal article" date="2008" name="Nucleic Acids Res.">
        <title>The rice annotation project database (RAP-DB): 2008 update.</title>
        <authorList>
            <consortium name="The rice annotation project (RAP)"/>
        </authorList>
    </citation>
    <scope>GENOME REANNOTATION</scope>
    <source>
        <strain evidence="2">cv. Nipponbare</strain>
    </source>
</reference>
<protein>
    <submittedName>
        <fullName evidence="1">Uncharacterized protein</fullName>
    </submittedName>
</protein>
<proteinExistence type="predicted"/>
<sequence>MTQPKETTSENNFWVKKMKIGNAGRYGHMHRRAPAIADVERSVTLTSPRPRSLAVADQCSLWPSGDGSVLLTIAFPTRRHLPEHRR</sequence>
<dbReference type="Proteomes" id="UP000000763">
    <property type="component" value="Chromosome 6"/>
</dbReference>
<gene>
    <name evidence="1" type="primary">OJ1288_C01.7</name>
</gene>
<organism evidence="1 2">
    <name type="scientific">Oryza sativa subsp. japonica</name>
    <name type="common">Rice</name>
    <dbReference type="NCBI Taxonomy" id="39947"/>
    <lineage>
        <taxon>Eukaryota</taxon>
        <taxon>Viridiplantae</taxon>
        <taxon>Streptophyta</taxon>
        <taxon>Embryophyta</taxon>
        <taxon>Tracheophyta</taxon>
        <taxon>Spermatophyta</taxon>
        <taxon>Magnoliopsida</taxon>
        <taxon>Liliopsida</taxon>
        <taxon>Poales</taxon>
        <taxon>Poaceae</taxon>
        <taxon>BOP clade</taxon>
        <taxon>Oryzoideae</taxon>
        <taxon>Oryzeae</taxon>
        <taxon>Oryzinae</taxon>
        <taxon>Oryza</taxon>
        <taxon>Oryza sativa</taxon>
    </lineage>
</organism>
<accession>Q654Y0</accession>
<reference evidence="2" key="1">
    <citation type="journal article" date="2005" name="Nature">
        <title>The map-based sequence of the rice genome.</title>
        <authorList>
            <consortium name="International rice genome sequencing project (IRGSP)"/>
            <person name="Matsumoto T."/>
            <person name="Wu J."/>
            <person name="Kanamori H."/>
            <person name="Katayose Y."/>
            <person name="Fujisawa M."/>
            <person name="Namiki N."/>
            <person name="Mizuno H."/>
            <person name="Yamamoto K."/>
            <person name="Antonio B.A."/>
            <person name="Baba T."/>
            <person name="Sakata K."/>
            <person name="Nagamura Y."/>
            <person name="Aoki H."/>
            <person name="Arikawa K."/>
            <person name="Arita K."/>
            <person name="Bito T."/>
            <person name="Chiden Y."/>
            <person name="Fujitsuka N."/>
            <person name="Fukunaka R."/>
            <person name="Hamada M."/>
            <person name="Harada C."/>
            <person name="Hayashi A."/>
            <person name="Hijishita S."/>
            <person name="Honda M."/>
            <person name="Hosokawa S."/>
            <person name="Ichikawa Y."/>
            <person name="Idonuma A."/>
            <person name="Iijima M."/>
            <person name="Ikeda M."/>
            <person name="Ikeno M."/>
            <person name="Ito K."/>
            <person name="Ito S."/>
            <person name="Ito T."/>
            <person name="Ito Y."/>
            <person name="Ito Y."/>
            <person name="Iwabuchi A."/>
            <person name="Kamiya K."/>
            <person name="Karasawa W."/>
            <person name="Kurita K."/>
            <person name="Katagiri S."/>
            <person name="Kikuta A."/>
            <person name="Kobayashi H."/>
            <person name="Kobayashi N."/>
            <person name="Machita K."/>
            <person name="Maehara T."/>
            <person name="Masukawa M."/>
            <person name="Mizubayashi T."/>
            <person name="Mukai Y."/>
            <person name="Nagasaki H."/>
            <person name="Nagata Y."/>
            <person name="Naito S."/>
            <person name="Nakashima M."/>
            <person name="Nakama Y."/>
            <person name="Nakamichi Y."/>
            <person name="Nakamura M."/>
            <person name="Meguro A."/>
            <person name="Negishi M."/>
            <person name="Ohta I."/>
            <person name="Ohta T."/>
            <person name="Okamoto M."/>
            <person name="Ono N."/>
            <person name="Saji S."/>
            <person name="Sakaguchi M."/>
            <person name="Sakai K."/>
            <person name="Shibata M."/>
            <person name="Shimokawa T."/>
            <person name="Song J."/>
            <person name="Takazaki Y."/>
            <person name="Terasawa K."/>
            <person name="Tsugane M."/>
            <person name="Tsuji K."/>
            <person name="Ueda S."/>
            <person name="Waki K."/>
            <person name="Yamagata H."/>
            <person name="Yamamoto M."/>
            <person name="Yamamoto S."/>
            <person name="Yamane H."/>
            <person name="Yoshiki S."/>
            <person name="Yoshihara R."/>
            <person name="Yukawa K."/>
            <person name="Zhong H."/>
            <person name="Yano M."/>
            <person name="Yuan Q."/>
            <person name="Ouyang S."/>
            <person name="Liu J."/>
            <person name="Jones K.M."/>
            <person name="Gansberger K."/>
            <person name="Moffat K."/>
            <person name="Hill J."/>
            <person name="Bera J."/>
            <person name="Fadrosh D."/>
            <person name="Jin S."/>
            <person name="Johri S."/>
            <person name="Kim M."/>
            <person name="Overton L."/>
            <person name="Reardon M."/>
            <person name="Tsitrin T."/>
            <person name="Vuong H."/>
            <person name="Weaver B."/>
            <person name="Ciecko A."/>
            <person name="Tallon L."/>
            <person name="Jackson J."/>
            <person name="Pai G."/>
            <person name="Aken S.V."/>
            <person name="Utterback T."/>
            <person name="Reidmuller S."/>
            <person name="Feldblyum T."/>
            <person name="Hsiao J."/>
            <person name="Zismann V."/>
            <person name="Iobst S."/>
            <person name="de Vazeille A.R."/>
            <person name="Buell C.R."/>
            <person name="Ying K."/>
            <person name="Li Y."/>
            <person name="Lu T."/>
            <person name="Huang Y."/>
            <person name="Zhao Q."/>
            <person name="Feng Q."/>
            <person name="Zhang L."/>
            <person name="Zhu J."/>
            <person name="Weng Q."/>
            <person name="Mu J."/>
            <person name="Lu Y."/>
            <person name="Fan D."/>
            <person name="Liu Y."/>
            <person name="Guan J."/>
            <person name="Zhang Y."/>
            <person name="Yu S."/>
            <person name="Liu X."/>
            <person name="Zhang Y."/>
            <person name="Hong G."/>
            <person name="Han B."/>
            <person name="Choisne N."/>
            <person name="Demange N."/>
            <person name="Orjeda G."/>
            <person name="Samain S."/>
            <person name="Cattolico L."/>
            <person name="Pelletier E."/>
            <person name="Couloux A."/>
            <person name="Segurens B."/>
            <person name="Wincker P."/>
            <person name="D'Hont A."/>
            <person name="Scarpelli C."/>
            <person name="Weissenbach J."/>
            <person name="Salanoubat M."/>
            <person name="Quetier F."/>
            <person name="Yu Y."/>
            <person name="Kim H.R."/>
            <person name="Rambo T."/>
            <person name="Currie J."/>
            <person name="Collura K."/>
            <person name="Luo M."/>
            <person name="Yang T."/>
            <person name="Ammiraju J.S.S."/>
            <person name="Engler F."/>
            <person name="Soderlund C."/>
            <person name="Wing R.A."/>
            <person name="Palmer L.E."/>
            <person name="de la Bastide M."/>
            <person name="Spiegel L."/>
            <person name="Nascimento L."/>
            <person name="Zutavern T."/>
            <person name="O'Shaughnessy A."/>
            <person name="Dike S."/>
            <person name="Dedhia N."/>
            <person name="Preston R."/>
            <person name="Balija V."/>
            <person name="McCombie W.R."/>
            <person name="Chow T."/>
            <person name="Chen H."/>
            <person name="Chung M."/>
            <person name="Chen C."/>
            <person name="Shaw J."/>
            <person name="Wu H."/>
            <person name="Hsiao K."/>
            <person name="Chao Y."/>
            <person name="Chu M."/>
            <person name="Cheng C."/>
            <person name="Hour A."/>
            <person name="Lee P."/>
            <person name="Lin S."/>
            <person name="Lin Y."/>
            <person name="Liou J."/>
            <person name="Liu S."/>
            <person name="Hsing Y."/>
            <person name="Raghuvanshi S."/>
            <person name="Mohanty A."/>
            <person name="Bharti A.K."/>
            <person name="Gaur A."/>
            <person name="Gupta V."/>
            <person name="Kumar D."/>
            <person name="Ravi V."/>
            <person name="Vij S."/>
            <person name="Kapur A."/>
            <person name="Khurana P."/>
            <person name="Khurana P."/>
            <person name="Khurana J.P."/>
            <person name="Tyagi A.K."/>
            <person name="Gaikwad K."/>
            <person name="Singh A."/>
            <person name="Dalal V."/>
            <person name="Srivastava S."/>
            <person name="Dixit A."/>
            <person name="Pal A.K."/>
            <person name="Ghazi I.A."/>
            <person name="Yadav M."/>
            <person name="Pandit A."/>
            <person name="Bhargava A."/>
            <person name="Sureshbabu K."/>
            <person name="Batra K."/>
            <person name="Sharma T.R."/>
            <person name="Mohapatra T."/>
            <person name="Singh N.K."/>
            <person name="Messing J."/>
            <person name="Nelson A.B."/>
            <person name="Fuks G."/>
            <person name="Kavchok S."/>
            <person name="Keizer G."/>
            <person name="Linton E."/>
            <person name="Llaca V."/>
            <person name="Song R."/>
            <person name="Tanyolac B."/>
            <person name="Young S."/>
            <person name="Ho-Il K."/>
            <person name="Hahn J.H."/>
            <person name="Sangsakoo G."/>
            <person name="Vanavichit A."/>
            <person name="de Mattos Luiz.A.T."/>
            <person name="Zimmer P.D."/>
            <person name="Malone G."/>
            <person name="Dellagostin O."/>
            <person name="de Oliveira A.C."/>
            <person name="Bevan M."/>
            <person name="Bancroft I."/>
            <person name="Minx P."/>
            <person name="Cordum H."/>
            <person name="Wilson R."/>
            <person name="Cheng Z."/>
            <person name="Jin W."/>
            <person name="Jiang J."/>
            <person name="Leong S.A."/>
            <person name="Iwama H."/>
            <person name="Gojobori T."/>
            <person name="Itoh T."/>
            <person name="Niimura Y."/>
            <person name="Fujii Y."/>
            <person name="Habara T."/>
            <person name="Sakai H."/>
            <person name="Sato Y."/>
            <person name="Wilson G."/>
            <person name="Kumar K."/>
            <person name="McCouch S."/>
            <person name="Juretic N."/>
            <person name="Hoen D."/>
            <person name="Wright S."/>
            <person name="Bruskiewich R."/>
            <person name="Bureau T."/>
            <person name="Miyao A."/>
            <person name="Hirochika H."/>
            <person name="Nishikawa T."/>
            <person name="Kadowaki K."/>
            <person name="Sugiura M."/>
            <person name="Burr B."/>
            <person name="Sasaki T."/>
        </authorList>
    </citation>
    <scope>NUCLEOTIDE SEQUENCE [LARGE SCALE GENOMIC DNA]</scope>
    <source>
        <strain evidence="2">cv. Nipponbare</strain>
    </source>
</reference>
<evidence type="ECO:0000313" key="2">
    <source>
        <dbReference type="Proteomes" id="UP000000763"/>
    </source>
</evidence>
<dbReference type="AlphaFoldDB" id="Q654Y0"/>